<feature type="region of interest" description="Disordered" evidence="1">
    <location>
        <begin position="355"/>
        <end position="388"/>
    </location>
</feature>
<feature type="compositionally biased region" description="Basic and acidic residues" evidence="1">
    <location>
        <begin position="444"/>
        <end position="477"/>
    </location>
</feature>
<dbReference type="eggNOG" id="KOG4456">
    <property type="taxonomic scope" value="Eukaryota"/>
</dbReference>
<dbReference type="HOGENOM" id="CLU_400812_0_0_1"/>
<proteinExistence type="predicted"/>
<feature type="compositionally biased region" description="Basic and acidic residues" evidence="1">
    <location>
        <begin position="82"/>
        <end position="92"/>
    </location>
</feature>
<dbReference type="AlphaFoldDB" id="D6WTN5"/>
<evidence type="ECO:0000313" key="3">
    <source>
        <dbReference type="Proteomes" id="UP000007266"/>
    </source>
</evidence>
<feature type="compositionally biased region" description="Basic and acidic residues" evidence="1">
    <location>
        <begin position="138"/>
        <end position="148"/>
    </location>
</feature>
<feature type="compositionally biased region" description="Basic residues" evidence="1">
    <location>
        <begin position="93"/>
        <end position="103"/>
    </location>
</feature>
<name>D6WTN5_TRICA</name>
<dbReference type="EMBL" id="KQ971355">
    <property type="protein sequence ID" value="EFA07203.1"/>
    <property type="molecule type" value="Genomic_DNA"/>
</dbReference>
<dbReference type="STRING" id="7070.D6WTN5"/>
<accession>D6WTN5</accession>
<feature type="compositionally biased region" description="Basic and acidic residues" evidence="1">
    <location>
        <begin position="379"/>
        <end position="388"/>
    </location>
</feature>
<dbReference type="KEGG" id="tca:103314322"/>
<feature type="region of interest" description="Disordered" evidence="1">
    <location>
        <begin position="73"/>
        <end position="121"/>
    </location>
</feature>
<feature type="compositionally biased region" description="Basic and acidic residues" evidence="1">
    <location>
        <begin position="171"/>
        <end position="186"/>
    </location>
</feature>
<dbReference type="InParanoid" id="D6WTN5"/>
<sequence>MNAGETIVNDLNKESLDYIEKGLQSFIEFQETFRDLCKDITRVINEYTATGRLPAFDHLTDFEEYKKLRSRISNEEGSVSSKENHEPDDIPTTKKKARRSRRTAFKEATQSISGLNERRHRTTLKKEKISMISGEESVPEKISVKTELEEMPAPTRPAPKKRRKNTTSKQIKQEKIEDPLENPRESDVIIEEAVVPLVNLVDSLEEETNKTEVESSKRTRTASDDGQMENKEKRPKSSEDETQFEDAVSTVLSENADKNNATFVTASKLEVQGGNLNSTVVVQDPKYLKSLIPKTVDDLMTDDESEEEKETLKKSKVQGTIPKRAKQIFSPFEQSPVKKKVQAFEKLQEEAAAMPVRITRTKTRNQAKEQDSAAEEPNQTEKVKSNVKEKAKIFTPVVSKFLPKAASTTVKNKNLKNSSSTENLMIKSASALKASHAEYREIEMRRHEKEQEALKKREAMLQAQSEEKRRKREEKQLKAQQQREMIEKEKQKALEAQRLKEERHRQHIAEQEEKKLKLKEELEKKRLIVKNRAIEQKKYEEEQKREEERKAAELAAKLAKQDEDITKMLQKQKERKAPIYMREPAPPLPSDDCHDSDSEEYKNQKVILKNWEKEVNVMLMQKYESAIGHAIKNTFFSLQARTPDLQEILEHIEPRKLKRTSSALWDQPPRFTMIPGLETHDETEEFI</sequence>
<protein>
    <recommendedName>
        <fullName evidence="4">Inner centromere protein ARK-binding domain-containing protein</fullName>
    </recommendedName>
</protein>
<organism evidence="2 3">
    <name type="scientific">Tribolium castaneum</name>
    <name type="common">Red flour beetle</name>
    <dbReference type="NCBI Taxonomy" id="7070"/>
    <lineage>
        <taxon>Eukaryota</taxon>
        <taxon>Metazoa</taxon>
        <taxon>Ecdysozoa</taxon>
        <taxon>Arthropoda</taxon>
        <taxon>Hexapoda</taxon>
        <taxon>Insecta</taxon>
        <taxon>Pterygota</taxon>
        <taxon>Neoptera</taxon>
        <taxon>Endopterygota</taxon>
        <taxon>Coleoptera</taxon>
        <taxon>Polyphaga</taxon>
        <taxon>Cucujiformia</taxon>
        <taxon>Tenebrionidae</taxon>
        <taxon>Tenebrionidae incertae sedis</taxon>
        <taxon>Tribolium</taxon>
    </lineage>
</organism>
<dbReference type="FunCoup" id="D6WTN5">
    <property type="interactions" value="15"/>
</dbReference>
<feature type="region of interest" description="Disordered" evidence="1">
    <location>
        <begin position="444"/>
        <end position="484"/>
    </location>
</feature>
<dbReference type="OMA" id="SKENHEP"/>
<feature type="region of interest" description="Disordered" evidence="1">
    <location>
        <begin position="133"/>
        <end position="186"/>
    </location>
</feature>
<dbReference type="PhylomeDB" id="D6WTN5"/>
<feature type="compositionally biased region" description="Basic and acidic residues" evidence="1">
    <location>
        <begin position="207"/>
        <end position="239"/>
    </location>
</feature>
<dbReference type="Proteomes" id="UP000007266">
    <property type="component" value="Linkage group 7"/>
</dbReference>
<gene>
    <name evidence="2" type="primary">AUGUSTUS-3.0.2_10210</name>
    <name evidence="2" type="ORF">TcasGA2_TC010210</name>
</gene>
<evidence type="ECO:0000313" key="2">
    <source>
        <dbReference type="EMBL" id="EFA07203.1"/>
    </source>
</evidence>
<feature type="region of interest" description="Disordered" evidence="1">
    <location>
        <begin position="205"/>
        <end position="255"/>
    </location>
</feature>
<feature type="compositionally biased region" description="Acidic residues" evidence="1">
    <location>
        <begin position="299"/>
        <end position="309"/>
    </location>
</feature>
<feature type="region of interest" description="Disordered" evidence="1">
    <location>
        <begin position="299"/>
        <end position="318"/>
    </location>
</feature>
<reference evidence="2 3" key="1">
    <citation type="journal article" date="2008" name="Nature">
        <title>The genome of the model beetle and pest Tribolium castaneum.</title>
        <authorList>
            <consortium name="Tribolium Genome Sequencing Consortium"/>
            <person name="Richards S."/>
            <person name="Gibbs R.A."/>
            <person name="Weinstock G.M."/>
            <person name="Brown S.J."/>
            <person name="Denell R."/>
            <person name="Beeman R.W."/>
            <person name="Gibbs R."/>
            <person name="Beeman R.W."/>
            <person name="Brown S.J."/>
            <person name="Bucher G."/>
            <person name="Friedrich M."/>
            <person name="Grimmelikhuijzen C.J."/>
            <person name="Klingler M."/>
            <person name="Lorenzen M."/>
            <person name="Richards S."/>
            <person name="Roth S."/>
            <person name="Schroder R."/>
            <person name="Tautz D."/>
            <person name="Zdobnov E.M."/>
            <person name="Muzny D."/>
            <person name="Gibbs R.A."/>
            <person name="Weinstock G.M."/>
            <person name="Attaway T."/>
            <person name="Bell S."/>
            <person name="Buhay C.J."/>
            <person name="Chandrabose M.N."/>
            <person name="Chavez D."/>
            <person name="Clerk-Blankenburg K.P."/>
            <person name="Cree A."/>
            <person name="Dao M."/>
            <person name="Davis C."/>
            <person name="Chacko J."/>
            <person name="Dinh H."/>
            <person name="Dugan-Rocha S."/>
            <person name="Fowler G."/>
            <person name="Garner T.T."/>
            <person name="Garnes J."/>
            <person name="Gnirke A."/>
            <person name="Hawes A."/>
            <person name="Hernandez J."/>
            <person name="Hines S."/>
            <person name="Holder M."/>
            <person name="Hume J."/>
            <person name="Jhangiani S.N."/>
            <person name="Joshi V."/>
            <person name="Khan Z.M."/>
            <person name="Jackson L."/>
            <person name="Kovar C."/>
            <person name="Kowis A."/>
            <person name="Lee S."/>
            <person name="Lewis L.R."/>
            <person name="Margolis J."/>
            <person name="Morgan M."/>
            <person name="Nazareth L.V."/>
            <person name="Nguyen N."/>
            <person name="Okwuonu G."/>
            <person name="Parker D."/>
            <person name="Richards S."/>
            <person name="Ruiz S.J."/>
            <person name="Santibanez J."/>
            <person name="Savard J."/>
            <person name="Scherer S.E."/>
            <person name="Schneider B."/>
            <person name="Sodergren E."/>
            <person name="Tautz D."/>
            <person name="Vattahil S."/>
            <person name="Villasana D."/>
            <person name="White C.S."/>
            <person name="Wright R."/>
            <person name="Park Y."/>
            <person name="Beeman R.W."/>
            <person name="Lord J."/>
            <person name="Oppert B."/>
            <person name="Lorenzen M."/>
            <person name="Brown S."/>
            <person name="Wang L."/>
            <person name="Savard J."/>
            <person name="Tautz D."/>
            <person name="Richards S."/>
            <person name="Weinstock G."/>
            <person name="Gibbs R.A."/>
            <person name="Liu Y."/>
            <person name="Worley K."/>
            <person name="Weinstock G."/>
            <person name="Elsik C.G."/>
            <person name="Reese J.T."/>
            <person name="Elhaik E."/>
            <person name="Landan G."/>
            <person name="Graur D."/>
            <person name="Arensburger P."/>
            <person name="Atkinson P."/>
            <person name="Beeman R.W."/>
            <person name="Beidler J."/>
            <person name="Brown S.J."/>
            <person name="Demuth J.P."/>
            <person name="Drury D.W."/>
            <person name="Du Y.Z."/>
            <person name="Fujiwara H."/>
            <person name="Lorenzen M."/>
            <person name="Maselli V."/>
            <person name="Osanai M."/>
            <person name="Park Y."/>
            <person name="Robertson H.M."/>
            <person name="Tu Z."/>
            <person name="Wang J.J."/>
            <person name="Wang S."/>
            <person name="Richards S."/>
            <person name="Song H."/>
            <person name="Zhang L."/>
            <person name="Sodergren E."/>
            <person name="Werner D."/>
            <person name="Stanke M."/>
            <person name="Morgenstern B."/>
            <person name="Solovyev V."/>
            <person name="Kosarev P."/>
            <person name="Brown G."/>
            <person name="Chen H.C."/>
            <person name="Ermolaeva O."/>
            <person name="Hlavina W."/>
            <person name="Kapustin Y."/>
            <person name="Kiryutin B."/>
            <person name="Kitts P."/>
            <person name="Maglott D."/>
            <person name="Pruitt K."/>
            <person name="Sapojnikov V."/>
            <person name="Souvorov A."/>
            <person name="Mackey A.J."/>
            <person name="Waterhouse R.M."/>
            <person name="Wyder S."/>
            <person name="Zdobnov E.M."/>
            <person name="Zdobnov E.M."/>
            <person name="Wyder S."/>
            <person name="Kriventseva E.V."/>
            <person name="Kadowaki T."/>
            <person name="Bork P."/>
            <person name="Aranda M."/>
            <person name="Bao R."/>
            <person name="Beermann A."/>
            <person name="Berns N."/>
            <person name="Bolognesi R."/>
            <person name="Bonneton F."/>
            <person name="Bopp D."/>
            <person name="Brown S.J."/>
            <person name="Bucher G."/>
            <person name="Butts T."/>
            <person name="Chaumot A."/>
            <person name="Denell R.E."/>
            <person name="Ferrier D.E."/>
            <person name="Friedrich M."/>
            <person name="Gordon C.M."/>
            <person name="Jindra M."/>
            <person name="Klingler M."/>
            <person name="Lan Q."/>
            <person name="Lattorff H.M."/>
            <person name="Laudet V."/>
            <person name="von Levetsow C."/>
            <person name="Liu Z."/>
            <person name="Lutz R."/>
            <person name="Lynch J.A."/>
            <person name="da Fonseca R.N."/>
            <person name="Posnien N."/>
            <person name="Reuter R."/>
            <person name="Roth S."/>
            <person name="Savard J."/>
            <person name="Schinko J.B."/>
            <person name="Schmitt C."/>
            <person name="Schoppmeier M."/>
            <person name="Schroder R."/>
            <person name="Shippy T.D."/>
            <person name="Simonnet F."/>
            <person name="Marques-Souza H."/>
            <person name="Tautz D."/>
            <person name="Tomoyasu Y."/>
            <person name="Trauner J."/>
            <person name="Van der Zee M."/>
            <person name="Vervoort M."/>
            <person name="Wittkopp N."/>
            <person name="Wimmer E.A."/>
            <person name="Yang X."/>
            <person name="Jones A.K."/>
            <person name="Sattelle D.B."/>
            <person name="Ebert P.R."/>
            <person name="Nelson D."/>
            <person name="Scott J.G."/>
            <person name="Beeman R.W."/>
            <person name="Muthukrishnan S."/>
            <person name="Kramer K.J."/>
            <person name="Arakane Y."/>
            <person name="Beeman R.W."/>
            <person name="Zhu Q."/>
            <person name="Hogenkamp D."/>
            <person name="Dixit R."/>
            <person name="Oppert B."/>
            <person name="Jiang H."/>
            <person name="Zou Z."/>
            <person name="Marshall J."/>
            <person name="Elpidina E."/>
            <person name="Vinokurov K."/>
            <person name="Oppert C."/>
            <person name="Zou Z."/>
            <person name="Evans J."/>
            <person name="Lu Z."/>
            <person name="Zhao P."/>
            <person name="Sumathipala N."/>
            <person name="Altincicek B."/>
            <person name="Vilcinskas A."/>
            <person name="Williams M."/>
            <person name="Hultmark D."/>
            <person name="Hetru C."/>
            <person name="Jiang H."/>
            <person name="Grimmelikhuijzen C.J."/>
            <person name="Hauser F."/>
            <person name="Cazzamali G."/>
            <person name="Williamson M."/>
            <person name="Park Y."/>
            <person name="Li B."/>
            <person name="Tanaka Y."/>
            <person name="Predel R."/>
            <person name="Neupert S."/>
            <person name="Schachtner J."/>
            <person name="Verleyen P."/>
            <person name="Raible F."/>
            <person name="Bork P."/>
            <person name="Friedrich M."/>
            <person name="Walden K.K."/>
            <person name="Robertson H.M."/>
            <person name="Angeli S."/>
            <person name="Foret S."/>
            <person name="Bucher G."/>
            <person name="Schuetz S."/>
            <person name="Maleszka R."/>
            <person name="Wimmer E.A."/>
            <person name="Beeman R.W."/>
            <person name="Lorenzen M."/>
            <person name="Tomoyasu Y."/>
            <person name="Miller S.C."/>
            <person name="Grossmann D."/>
            <person name="Bucher G."/>
        </authorList>
    </citation>
    <scope>NUCLEOTIDE SEQUENCE [LARGE SCALE GENOMIC DNA]</scope>
    <source>
        <strain evidence="2 3">Georgia GA2</strain>
    </source>
</reference>
<evidence type="ECO:0008006" key="4">
    <source>
        <dbReference type="Google" id="ProtNLM"/>
    </source>
</evidence>
<evidence type="ECO:0000256" key="1">
    <source>
        <dbReference type="SAM" id="MobiDB-lite"/>
    </source>
</evidence>
<dbReference type="OrthoDB" id="6123at2759"/>
<reference evidence="2 3" key="2">
    <citation type="journal article" date="2010" name="Nucleic Acids Res.">
        <title>BeetleBase in 2010: revisions to provide comprehensive genomic information for Tribolium castaneum.</title>
        <authorList>
            <person name="Kim H.S."/>
            <person name="Murphy T."/>
            <person name="Xia J."/>
            <person name="Caragea D."/>
            <person name="Park Y."/>
            <person name="Beeman R.W."/>
            <person name="Lorenzen M.D."/>
            <person name="Butcher S."/>
            <person name="Manak J.R."/>
            <person name="Brown S.J."/>
        </authorList>
    </citation>
    <scope>GENOME REANNOTATION</scope>
    <source>
        <strain evidence="2 3">Georgia GA2</strain>
    </source>
</reference>
<keyword evidence="3" id="KW-1185">Reference proteome</keyword>